<gene>
    <name evidence="1" type="ORF">CFR76_04625</name>
</gene>
<dbReference type="EMBL" id="NKUB01000003">
    <property type="protein sequence ID" value="PYD70637.1"/>
    <property type="molecule type" value="Genomic_DNA"/>
</dbReference>
<dbReference type="SUPFAM" id="SSF69279">
    <property type="entry name" value="Phage tail proteins"/>
    <property type="match status" value="1"/>
</dbReference>
<dbReference type="AlphaFoldDB" id="A0A2V4R406"/>
<comment type="caution">
    <text evidence="1">The sequence shown here is derived from an EMBL/GenBank/DDBJ whole genome shotgun (WGS) entry which is preliminary data.</text>
</comment>
<evidence type="ECO:0000313" key="1">
    <source>
        <dbReference type="EMBL" id="PYD70637.1"/>
    </source>
</evidence>
<protein>
    <recommendedName>
        <fullName evidence="3">Late control protein</fullName>
    </recommendedName>
</protein>
<keyword evidence="2" id="KW-1185">Reference proteome</keyword>
<name>A0A2V4R406_9PROT</name>
<proteinExistence type="predicted"/>
<dbReference type="Proteomes" id="UP000247371">
    <property type="component" value="Unassembled WGS sequence"/>
</dbReference>
<dbReference type="RefSeq" id="WP_110556058.1">
    <property type="nucleotide sequence ID" value="NZ_NKUB01000003.1"/>
</dbReference>
<organism evidence="1 2">
    <name type="scientific">Komagataeibacter swingsii</name>
    <dbReference type="NCBI Taxonomy" id="215220"/>
    <lineage>
        <taxon>Bacteria</taxon>
        <taxon>Pseudomonadati</taxon>
        <taxon>Pseudomonadota</taxon>
        <taxon>Alphaproteobacteria</taxon>
        <taxon>Acetobacterales</taxon>
        <taxon>Acetobacteraceae</taxon>
        <taxon>Komagataeibacter</taxon>
    </lineage>
</organism>
<sequence>MSAGLNAPASTQPIWRMPRARVLVNGAERAETGLEQFTLTRTRYSRADTLDMTLAVDRARIPPGGLWFDLQPAGQGATLPDIDITVQMRDAARDGAQWVTMFRGIVDHVGLSPAATSVQVQCRDYLAKLLDMRVRDGWMNMTGADVVRAMVTAAGLTPDVTMTDAMVGQFWQVEHKRASAATHSRFQTAFDLARTMATMAGCDLYADGATIVCAPYPTATAANTHVLDYADTGPGSPVAMGAYGLHFTRDYQVGRGVVVHVMSWDSRQRTRVEYYWSAGGGSAVPGDGTGTLHSFALPGARLDDLKRIARQKYNQITAHARTITGTIPGCVTLAPRDFMRLSGTNTTWDGTLDVDAVTSSFSWQGGFAQHVTLRARNTLQEGETDG</sequence>
<evidence type="ECO:0000313" key="2">
    <source>
        <dbReference type="Proteomes" id="UP000247371"/>
    </source>
</evidence>
<accession>A0A2V4R406</accession>
<reference evidence="1 2" key="1">
    <citation type="submission" date="2017-07" db="EMBL/GenBank/DDBJ databases">
        <title>A draft genome sequence of Komagataeibacter swingsii LMG 22125.</title>
        <authorList>
            <person name="Skraban J."/>
            <person name="Cleenwerck I."/>
            <person name="Vandamme P."/>
            <person name="Trcek J."/>
        </authorList>
    </citation>
    <scope>NUCLEOTIDE SEQUENCE [LARGE SCALE GENOMIC DNA]</scope>
    <source>
        <strain evidence="1 2">LMG 22125</strain>
    </source>
</reference>
<evidence type="ECO:0008006" key="3">
    <source>
        <dbReference type="Google" id="ProtNLM"/>
    </source>
</evidence>